<comment type="caution">
    <text evidence="3">The sequence shown here is derived from an EMBL/GenBank/DDBJ whole genome shotgun (WGS) entry which is preliminary data.</text>
</comment>
<feature type="domain" description="GST N-terminal" evidence="1">
    <location>
        <begin position="23"/>
        <end position="103"/>
    </location>
</feature>
<name>A0A7C9GR24_9SPHN</name>
<reference evidence="3 4" key="1">
    <citation type="submission" date="2019-09" db="EMBL/GenBank/DDBJ databases">
        <title>Polymorphobacter sp. isolated from a lake in China.</title>
        <authorList>
            <person name="Liu Z."/>
        </authorList>
    </citation>
    <scope>NUCLEOTIDE SEQUENCE [LARGE SCALE GENOMIC DNA]</scope>
    <source>
        <strain evidence="3 4">D40P</strain>
    </source>
</reference>
<feature type="domain" description="GST C-terminal" evidence="2">
    <location>
        <begin position="109"/>
        <end position="231"/>
    </location>
</feature>
<dbReference type="SUPFAM" id="SSF47616">
    <property type="entry name" value="GST C-terminal domain-like"/>
    <property type="match status" value="1"/>
</dbReference>
<dbReference type="CDD" id="cd03046">
    <property type="entry name" value="GST_N_GTT1_like"/>
    <property type="match status" value="1"/>
</dbReference>
<dbReference type="Pfam" id="PF13410">
    <property type="entry name" value="GST_C_2"/>
    <property type="match status" value="1"/>
</dbReference>
<protein>
    <submittedName>
        <fullName evidence="3">Glutathione S-transferase family protein</fullName>
    </submittedName>
</protein>
<dbReference type="SFLD" id="SFLDG00358">
    <property type="entry name" value="Main_(cytGST)"/>
    <property type="match status" value="1"/>
</dbReference>
<dbReference type="SFLD" id="SFLDS00019">
    <property type="entry name" value="Glutathione_Transferase_(cytos"/>
    <property type="match status" value="1"/>
</dbReference>
<dbReference type="Pfam" id="PF02798">
    <property type="entry name" value="GST_N"/>
    <property type="match status" value="1"/>
</dbReference>
<dbReference type="SUPFAM" id="SSF52833">
    <property type="entry name" value="Thioredoxin-like"/>
    <property type="match status" value="1"/>
</dbReference>
<dbReference type="InterPro" id="IPR004045">
    <property type="entry name" value="Glutathione_S-Trfase_N"/>
</dbReference>
<proteinExistence type="predicted"/>
<gene>
    <name evidence="3" type="ORF">F3168_13095</name>
</gene>
<dbReference type="PANTHER" id="PTHR44051:SF21">
    <property type="entry name" value="GLUTATHIONE S-TRANSFERASE FAMILY PROTEIN"/>
    <property type="match status" value="1"/>
</dbReference>
<organism evidence="3 4">
    <name type="scientific">Sandarakinorhabdus fusca</name>
    <dbReference type="NCBI Taxonomy" id="1439888"/>
    <lineage>
        <taxon>Bacteria</taxon>
        <taxon>Pseudomonadati</taxon>
        <taxon>Pseudomonadota</taxon>
        <taxon>Alphaproteobacteria</taxon>
        <taxon>Sphingomonadales</taxon>
        <taxon>Sphingosinicellaceae</taxon>
        <taxon>Sandarakinorhabdus</taxon>
    </lineage>
</organism>
<dbReference type="InterPro" id="IPR010987">
    <property type="entry name" value="Glutathione-S-Trfase_C-like"/>
</dbReference>
<accession>A0A7C9GR24</accession>
<dbReference type="InterPro" id="IPR040079">
    <property type="entry name" value="Glutathione_S-Trfase"/>
</dbReference>
<dbReference type="Proteomes" id="UP000481327">
    <property type="component" value="Unassembled WGS sequence"/>
</dbReference>
<dbReference type="OrthoDB" id="9810080at2"/>
<dbReference type="Gene3D" id="1.20.1050.10">
    <property type="match status" value="1"/>
</dbReference>
<dbReference type="PROSITE" id="PS50405">
    <property type="entry name" value="GST_CTER"/>
    <property type="match status" value="1"/>
</dbReference>
<dbReference type="SFLD" id="SFLDG01150">
    <property type="entry name" value="Main.1:_Beta-like"/>
    <property type="match status" value="1"/>
</dbReference>
<dbReference type="GO" id="GO:0016740">
    <property type="term" value="F:transferase activity"/>
    <property type="evidence" value="ECO:0007669"/>
    <property type="project" value="UniProtKB-KW"/>
</dbReference>
<keyword evidence="4" id="KW-1185">Reference proteome</keyword>
<keyword evidence="3" id="KW-0808">Transferase</keyword>
<dbReference type="PANTHER" id="PTHR44051">
    <property type="entry name" value="GLUTATHIONE S-TRANSFERASE-RELATED"/>
    <property type="match status" value="1"/>
</dbReference>
<evidence type="ECO:0000259" key="1">
    <source>
        <dbReference type="PROSITE" id="PS50404"/>
    </source>
</evidence>
<dbReference type="AlphaFoldDB" id="A0A7C9GR24"/>
<evidence type="ECO:0000313" key="4">
    <source>
        <dbReference type="Proteomes" id="UP000481327"/>
    </source>
</evidence>
<dbReference type="InterPro" id="IPR036249">
    <property type="entry name" value="Thioredoxin-like_sf"/>
</dbReference>
<evidence type="ECO:0000259" key="2">
    <source>
        <dbReference type="PROSITE" id="PS50405"/>
    </source>
</evidence>
<evidence type="ECO:0000313" key="3">
    <source>
        <dbReference type="EMBL" id="MQT18193.1"/>
    </source>
</evidence>
<dbReference type="Gene3D" id="3.40.30.10">
    <property type="entry name" value="Glutaredoxin"/>
    <property type="match status" value="1"/>
</dbReference>
<sequence length="237" mass="26409">MVAGARLCGRRRCGDQLFPRREPRRVKLYHCLGARSLRALWTIEELGLDCDLVVLPFPPRKRVAGWMEANPLGTIPLLVDGPLRMTESVAIAQYLATVGADTSLAVAPDETDYGWYLDFLHHADATLTFPQTVYMRYRLFEPHRGLEVAGDLYAQWYVARLAKVAARLADRAYLCADRFTAADIAIAYALFLSTRIGLGDRLPPRLVAWLATMTARPAFQSALAREAATPVVDSMID</sequence>
<dbReference type="InterPro" id="IPR036282">
    <property type="entry name" value="Glutathione-S-Trfase_C_sf"/>
</dbReference>
<dbReference type="PROSITE" id="PS50404">
    <property type="entry name" value="GST_NTER"/>
    <property type="match status" value="1"/>
</dbReference>
<dbReference type="EMBL" id="WIOL01000005">
    <property type="protein sequence ID" value="MQT18193.1"/>
    <property type="molecule type" value="Genomic_DNA"/>
</dbReference>